<protein>
    <recommendedName>
        <fullName evidence="1">BTB domain-containing protein</fullName>
    </recommendedName>
</protein>
<keyword evidence="3" id="KW-1185">Reference proteome</keyword>
<accession>A0A166AQ31</accession>
<proteinExistence type="predicted"/>
<dbReference type="OrthoDB" id="372487at2759"/>
<gene>
    <name evidence="2" type="ORF">FIBSPDRAFT_961888</name>
</gene>
<sequence length="566" mass="63029">MALCCSCTPSPFDLTITEAPDYARHPRYYFEDGNIVFLVEDTLYNMHRYLFARDSTHFRTILRDNGASDPCVISDVSCTEFDEFLAILYPTDFRQPSKRTTAQWTSILHLAAKWGFENIKLLSIDNLTADATPIDKVVLGRRYGITDWLPGAYEAVCTRADPLTMEEGMKLGVEDTVRISAARQLYGIGEARHETKYLAGDLGEIFKLGKPSVGSISPMDGDGDPQFPEEFTAGSKVFFLGEHAYGVVGQISATTESTLSAVLVFFPSDKATNEKFKSIVDSRISSQYFSSFKAVELAGLTERALSRITSSFMVLTAGGKEVNVGLGLRFEAKALKVIDYTRKNDRFWEFSQKTVDLLKDYKAKFPQIFRHLEWDDMVRASDLFDDDADAKVQEVKVWLKDQGVQDFEHVSIFVDQLNKDTVGEIEKLADAVTAQKSQSATKKAIVTGIPHQAVLKPAQAAYRLQHQSFALGDRVTMVQDSGVVPPSTKGIIIGLSAKSMDVVWDVLFRSGVTLSDRCSQYRGSTVKFDSCLNLTNPQFIAPTNLTGPTPARRELVARQERMTSFI</sequence>
<dbReference type="SUPFAM" id="SSF54695">
    <property type="entry name" value="POZ domain"/>
    <property type="match status" value="1"/>
</dbReference>
<feature type="domain" description="BTB" evidence="1">
    <location>
        <begin position="33"/>
        <end position="97"/>
    </location>
</feature>
<organism evidence="2 3">
    <name type="scientific">Athelia psychrophila</name>
    <dbReference type="NCBI Taxonomy" id="1759441"/>
    <lineage>
        <taxon>Eukaryota</taxon>
        <taxon>Fungi</taxon>
        <taxon>Dikarya</taxon>
        <taxon>Basidiomycota</taxon>
        <taxon>Agaricomycotina</taxon>
        <taxon>Agaricomycetes</taxon>
        <taxon>Agaricomycetidae</taxon>
        <taxon>Atheliales</taxon>
        <taxon>Atheliaceae</taxon>
        <taxon>Athelia</taxon>
    </lineage>
</organism>
<dbReference type="InterPro" id="IPR014722">
    <property type="entry name" value="Rib_uL2_dom2"/>
</dbReference>
<dbReference type="InterPro" id="IPR000210">
    <property type="entry name" value="BTB/POZ_dom"/>
</dbReference>
<dbReference type="InterPro" id="IPR011333">
    <property type="entry name" value="SKP1/BTB/POZ_sf"/>
</dbReference>
<dbReference type="InterPro" id="IPR041385">
    <property type="entry name" value="SH3_12"/>
</dbReference>
<dbReference type="EMBL" id="KV417656">
    <property type="protein sequence ID" value="KZP11843.1"/>
    <property type="molecule type" value="Genomic_DNA"/>
</dbReference>
<dbReference type="Gene3D" id="2.30.30.750">
    <property type="match status" value="1"/>
</dbReference>
<dbReference type="Proteomes" id="UP000076532">
    <property type="component" value="Unassembled WGS sequence"/>
</dbReference>
<name>A0A166AQ31_9AGAM</name>
<dbReference type="PROSITE" id="PS50097">
    <property type="entry name" value="BTB"/>
    <property type="match status" value="1"/>
</dbReference>
<dbReference type="Gene3D" id="2.30.30.30">
    <property type="match status" value="1"/>
</dbReference>
<evidence type="ECO:0000259" key="1">
    <source>
        <dbReference type="PROSITE" id="PS50097"/>
    </source>
</evidence>
<reference evidence="2 3" key="1">
    <citation type="journal article" date="2016" name="Mol. Biol. Evol.">
        <title>Comparative Genomics of Early-Diverging Mushroom-Forming Fungi Provides Insights into the Origins of Lignocellulose Decay Capabilities.</title>
        <authorList>
            <person name="Nagy L.G."/>
            <person name="Riley R."/>
            <person name="Tritt A."/>
            <person name="Adam C."/>
            <person name="Daum C."/>
            <person name="Floudas D."/>
            <person name="Sun H."/>
            <person name="Yadav J.S."/>
            <person name="Pangilinan J."/>
            <person name="Larsson K.H."/>
            <person name="Matsuura K."/>
            <person name="Barry K."/>
            <person name="Labutti K."/>
            <person name="Kuo R."/>
            <person name="Ohm R.A."/>
            <person name="Bhattacharya S.S."/>
            <person name="Shirouzu T."/>
            <person name="Yoshinaga Y."/>
            <person name="Martin F.M."/>
            <person name="Grigoriev I.V."/>
            <person name="Hibbett D.S."/>
        </authorList>
    </citation>
    <scope>NUCLEOTIDE SEQUENCE [LARGE SCALE GENOMIC DNA]</scope>
    <source>
        <strain evidence="2 3">CBS 109695</strain>
    </source>
</reference>
<dbReference type="Gene3D" id="3.30.710.10">
    <property type="entry name" value="Potassium Channel Kv1.1, Chain A"/>
    <property type="match status" value="1"/>
</dbReference>
<dbReference type="InterPro" id="IPR047008">
    <property type="entry name" value="XRN1_SH3_sf"/>
</dbReference>
<dbReference type="Pfam" id="PF18334">
    <property type="entry name" value="XRN1_D2_D3"/>
    <property type="match status" value="1"/>
</dbReference>
<dbReference type="STRING" id="436010.A0A166AQ31"/>
<evidence type="ECO:0000313" key="2">
    <source>
        <dbReference type="EMBL" id="KZP11843.1"/>
    </source>
</evidence>
<dbReference type="Pfam" id="PF00651">
    <property type="entry name" value="BTB"/>
    <property type="match status" value="1"/>
</dbReference>
<dbReference type="AlphaFoldDB" id="A0A166AQ31"/>
<evidence type="ECO:0000313" key="3">
    <source>
        <dbReference type="Proteomes" id="UP000076532"/>
    </source>
</evidence>
<dbReference type="Pfam" id="PF18129">
    <property type="entry name" value="SH3_12"/>
    <property type="match status" value="1"/>
</dbReference>
<dbReference type="InterPro" id="IPR041106">
    <property type="entry name" value="XRN1_D2_D3"/>
</dbReference>